<organism evidence="1 2">
    <name type="scientific">Chryseobacterium gambrini</name>
    <dbReference type="NCBI Taxonomy" id="373672"/>
    <lineage>
        <taxon>Bacteria</taxon>
        <taxon>Pseudomonadati</taxon>
        <taxon>Bacteroidota</taxon>
        <taxon>Flavobacteriia</taxon>
        <taxon>Flavobacteriales</taxon>
        <taxon>Weeksellaceae</taxon>
        <taxon>Chryseobacterium group</taxon>
        <taxon>Chryseobacterium</taxon>
    </lineage>
</organism>
<evidence type="ECO:0000313" key="1">
    <source>
        <dbReference type="EMBL" id="MDN4013149.1"/>
    </source>
</evidence>
<dbReference type="RefSeq" id="WP_214590740.1">
    <property type="nucleotide sequence ID" value="NZ_JAUHGV010000013.1"/>
</dbReference>
<dbReference type="AlphaFoldDB" id="A0AAJ1R6G0"/>
<sequence>MNTFNREQCEIAFAAWDNCRGNYNAIKDLIPTNYVFDFDAEQINWMKTENKCTEFCAQIGIYENKMVAVLCPMDEGGHKKEVQGYPYSFLAELKEDLNLVETEEYTLVKNAVLSKDLKTVDNSSDMFWPIANKPMMEQDKAIEAIESWRNDAMIWFYRECTEFQGARIFRQFYVPAENLNPPKAGLSHMVCSFGLKFSQVYQRVLPTLIFISFYTTGLEGSENGVSVEKISNTYDWSNACPPICQFT</sequence>
<proteinExistence type="predicted"/>
<dbReference type="Proteomes" id="UP001225933">
    <property type="component" value="Unassembled WGS sequence"/>
</dbReference>
<reference evidence="1" key="1">
    <citation type="submission" date="2023-06" db="EMBL/GenBank/DDBJ databases">
        <title>Two Chryseobacterium gambrini strains from China.</title>
        <authorList>
            <person name="Zeng J."/>
            <person name="Wu Y."/>
        </authorList>
    </citation>
    <scope>NUCLEOTIDE SEQUENCE</scope>
    <source>
        <strain evidence="1">SQ219</strain>
    </source>
</reference>
<comment type="caution">
    <text evidence="1">The sequence shown here is derived from an EMBL/GenBank/DDBJ whole genome shotgun (WGS) entry which is preliminary data.</text>
</comment>
<name>A0AAJ1R6G0_9FLAO</name>
<protein>
    <submittedName>
        <fullName evidence="1">Uncharacterized protein</fullName>
    </submittedName>
</protein>
<dbReference type="EMBL" id="JAUHGV010000013">
    <property type="protein sequence ID" value="MDN4013149.1"/>
    <property type="molecule type" value="Genomic_DNA"/>
</dbReference>
<evidence type="ECO:0000313" key="2">
    <source>
        <dbReference type="Proteomes" id="UP001225933"/>
    </source>
</evidence>
<accession>A0AAJ1R6G0</accession>
<gene>
    <name evidence="1" type="ORF">QX233_11800</name>
</gene>